<sequence length="323" mass="34938">MEFIALLTAHRAGTRLPERSRYLPHSDGRDGLRRVTHRLTDDLAWKHTGAGKQRPLSVAADKLGVVAMRAVDLPERLADEGRALPRDESGSVAEVYPAFALIQWGLASRESYKSSKPAALPARAMILDGLTEGLGLRIDTRARERCTRSDHDLDALISAVVARAVACGLTHPPMTDEERAMAAVEGWIHLPRHDLPLSAVRYGTASAPERTRPVLCWFTNSRLGRPDRQRPGSPAAAWGIRAFRRFGGHAAGCQTPAPWLACCVSEAVRETRGSGQLPRDFTAVKLSGRSRPMGQSVRPPAAAAPGAIAELAQHGPGTERSAR</sequence>
<dbReference type="Pfam" id="PF04250">
    <property type="entry name" value="DUF429"/>
    <property type="match status" value="1"/>
</dbReference>
<keyword evidence="3" id="KW-1185">Reference proteome</keyword>
<dbReference type="EMBL" id="BNDV01000017">
    <property type="protein sequence ID" value="GHI17458.1"/>
    <property type="molecule type" value="Genomic_DNA"/>
</dbReference>
<evidence type="ECO:0008006" key="4">
    <source>
        <dbReference type="Google" id="ProtNLM"/>
    </source>
</evidence>
<gene>
    <name evidence="2" type="ORF">Scinn_69210</name>
</gene>
<dbReference type="Proteomes" id="UP000660554">
    <property type="component" value="Unassembled WGS sequence"/>
</dbReference>
<evidence type="ECO:0000256" key="1">
    <source>
        <dbReference type="SAM" id="MobiDB-lite"/>
    </source>
</evidence>
<protein>
    <recommendedName>
        <fullName evidence="4">DUF429 domain-containing protein</fullName>
    </recommendedName>
</protein>
<proteinExistence type="predicted"/>
<comment type="caution">
    <text evidence="2">The sequence shown here is derived from an EMBL/GenBank/DDBJ whole genome shotgun (WGS) entry which is preliminary data.</text>
</comment>
<evidence type="ECO:0000313" key="2">
    <source>
        <dbReference type="EMBL" id="GHI17458.1"/>
    </source>
</evidence>
<reference evidence="3" key="1">
    <citation type="submission" date="2020-09" db="EMBL/GenBank/DDBJ databases">
        <title>Whole genome shotgun sequence of Streptomyces cinnamonensis NBRC 15873.</title>
        <authorList>
            <person name="Komaki H."/>
            <person name="Tamura T."/>
        </authorList>
    </citation>
    <scope>NUCLEOTIDE SEQUENCE [LARGE SCALE GENOMIC DNA]</scope>
    <source>
        <strain evidence="3">NBRC 15873</strain>
    </source>
</reference>
<feature type="compositionally biased region" description="Low complexity" evidence="1">
    <location>
        <begin position="299"/>
        <end position="312"/>
    </location>
</feature>
<name>A0ABQ3NXE5_STRVG</name>
<dbReference type="RefSeq" id="WP_234378630.1">
    <property type="nucleotide sequence ID" value="NZ_BNDV01000017.1"/>
</dbReference>
<organism evidence="2 3">
    <name type="scientific">Streptomyces virginiae</name>
    <name type="common">Streptomyces cinnamonensis</name>
    <dbReference type="NCBI Taxonomy" id="1961"/>
    <lineage>
        <taxon>Bacteria</taxon>
        <taxon>Bacillati</taxon>
        <taxon>Actinomycetota</taxon>
        <taxon>Actinomycetes</taxon>
        <taxon>Kitasatosporales</taxon>
        <taxon>Streptomycetaceae</taxon>
        <taxon>Streptomyces</taxon>
    </lineage>
</organism>
<dbReference type="InterPro" id="IPR007362">
    <property type="entry name" value="DUF429"/>
</dbReference>
<evidence type="ECO:0000313" key="3">
    <source>
        <dbReference type="Proteomes" id="UP000660554"/>
    </source>
</evidence>
<feature type="region of interest" description="Disordered" evidence="1">
    <location>
        <begin position="287"/>
        <end position="323"/>
    </location>
</feature>
<accession>A0ABQ3NXE5</accession>